<protein>
    <submittedName>
        <fullName evidence="9">ABC transporter</fullName>
    </submittedName>
</protein>
<comment type="similarity">
    <text evidence="2">Belongs to the ABC transporter superfamily.</text>
</comment>
<sequence length="274" mass="29452">MSGTAPAALEVAGVHVALRGKPVLRDLSLSLADGECRAIVGLNGAGKTTALRVILGMLRPDAGRVLLHGRDIASSPRDVWRRVGHLVERPFSYPELTARQNIEASIRLHGADPERTERAVQRMSEALALTGWLNMPARRLSLGTRQKVGLIGALAHEPDVVVLDEPTNGLDPLAVVGFRDLLREVTGRGGTVLVTGHHFDELTRIADRVDVLHRGRIIDTIVPEEPGRPGGTDLERVFFDAVLAADLAADSTVLESGAGPDARTEANRERTEVP</sequence>
<keyword evidence="3" id="KW-0813">Transport</keyword>
<name>A0A1Q8VD22_9ACTO</name>
<dbReference type="SUPFAM" id="SSF52540">
    <property type="entry name" value="P-loop containing nucleoside triphosphate hydrolases"/>
    <property type="match status" value="1"/>
</dbReference>
<evidence type="ECO:0000256" key="4">
    <source>
        <dbReference type="ARBA" id="ARBA00022741"/>
    </source>
</evidence>
<evidence type="ECO:0000256" key="6">
    <source>
        <dbReference type="ARBA" id="ARBA00023251"/>
    </source>
</evidence>
<dbReference type="PANTHER" id="PTHR42711:SF5">
    <property type="entry name" value="ABC TRANSPORTER ATP-BINDING PROTEIN NATA"/>
    <property type="match status" value="1"/>
</dbReference>
<dbReference type="SMART" id="SM00382">
    <property type="entry name" value="AAA"/>
    <property type="match status" value="1"/>
</dbReference>
<evidence type="ECO:0000256" key="1">
    <source>
        <dbReference type="ARBA" id="ARBA00004202"/>
    </source>
</evidence>
<dbReference type="GO" id="GO:0046677">
    <property type="term" value="P:response to antibiotic"/>
    <property type="evidence" value="ECO:0007669"/>
    <property type="project" value="UniProtKB-KW"/>
</dbReference>
<dbReference type="InterPro" id="IPR003593">
    <property type="entry name" value="AAA+_ATPase"/>
</dbReference>
<feature type="region of interest" description="Disordered" evidence="7">
    <location>
        <begin position="254"/>
        <end position="274"/>
    </location>
</feature>
<reference evidence="9 10" key="1">
    <citation type="submission" date="2016-12" db="EMBL/GenBank/DDBJ databases">
        <title>Genomic Comparison of strains in the 'Actinomyces naeslundii' Group.</title>
        <authorList>
            <person name="Mughal S.R."/>
            <person name="Do T."/>
            <person name="Gilbert S.C."/>
            <person name="Witherden E.A."/>
            <person name="Didelot X."/>
            <person name="Beighton D."/>
        </authorList>
    </citation>
    <scope>NUCLEOTIDE SEQUENCE [LARGE SCALE GENOMIC DNA]</scope>
    <source>
        <strain evidence="9 10">CCUG 33920</strain>
    </source>
</reference>
<dbReference type="PANTHER" id="PTHR42711">
    <property type="entry name" value="ABC TRANSPORTER ATP-BINDING PROTEIN"/>
    <property type="match status" value="1"/>
</dbReference>
<comment type="caution">
    <text evidence="9">The sequence shown here is derived from an EMBL/GenBank/DDBJ whole genome shotgun (WGS) entry which is preliminary data.</text>
</comment>
<dbReference type="Proteomes" id="UP000186857">
    <property type="component" value="Unassembled WGS sequence"/>
</dbReference>
<accession>A0A1Q8VD22</accession>
<evidence type="ECO:0000256" key="5">
    <source>
        <dbReference type="ARBA" id="ARBA00022840"/>
    </source>
</evidence>
<evidence type="ECO:0000259" key="8">
    <source>
        <dbReference type="PROSITE" id="PS50893"/>
    </source>
</evidence>
<dbReference type="InterPro" id="IPR050763">
    <property type="entry name" value="ABC_transporter_ATP-binding"/>
</dbReference>
<keyword evidence="5" id="KW-0067">ATP-binding</keyword>
<dbReference type="PROSITE" id="PS50893">
    <property type="entry name" value="ABC_TRANSPORTER_2"/>
    <property type="match status" value="1"/>
</dbReference>
<evidence type="ECO:0000256" key="2">
    <source>
        <dbReference type="ARBA" id="ARBA00005417"/>
    </source>
</evidence>
<dbReference type="CDD" id="cd03230">
    <property type="entry name" value="ABC_DR_subfamily_A"/>
    <property type="match status" value="1"/>
</dbReference>
<evidence type="ECO:0000313" key="9">
    <source>
        <dbReference type="EMBL" id="OLO45983.1"/>
    </source>
</evidence>
<feature type="compositionally biased region" description="Basic and acidic residues" evidence="7">
    <location>
        <begin position="262"/>
        <end position="274"/>
    </location>
</feature>
<dbReference type="GO" id="GO:0016887">
    <property type="term" value="F:ATP hydrolysis activity"/>
    <property type="evidence" value="ECO:0007669"/>
    <property type="project" value="InterPro"/>
</dbReference>
<dbReference type="InterPro" id="IPR003439">
    <property type="entry name" value="ABC_transporter-like_ATP-bd"/>
</dbReference>
<dbReference type="GO" id="GO:0005886">
    <property type="term" value="C:plasma membrane"/>
    <property type="evidence" value="ECO:0007669"/>
    <property type="project" value="UniProtKB-SubCell"/>
</dbReference>
<keyword evidence="6" id="KW-0046">Antibiotic resistance</keyword>
<dbReference type="OrthoDB" id="9804819at2"/>
<dbReference type="EMBL" id="MSKJ01000004">
    <property type="protein sequence ID" value="OLO45983.1"/>
    <property type="molecule type" value="Genomic_DNA"/>
</dbReference>
<dbReference type="RefSeq" id="WP_075376070.1">
    <property type="nucleotide sequence ID" value="NZ_MSKJ01000004.1"/>
</dbReference>
<evidence type="ECO:0000256" key="7">
    <source>
        <dbReference type="SAM" id="MobiDB-lite"/>
    </source>
</evidence>
<feature type="domain" description="ABC transporter" evidence="8">
    <location>
        <begin position="9"/>
        <end position="239"/>
    </location>
</feature>
<dbReference type="Pfam" id="PF00005">
    <property type="entry name" value="ABC_tran"/>
    <property type="match status" value="1"/>
</dbReference>
<dbReference type="Gene3D" id="3.40.50.300">
    <property type="entry name" value="P-loop containing nucleotide triphosphate hydrolases"/>
    <property type="match status" value="1"/>
</dbReference>
<proteinExistence type="inferred from homology"/>
<keyword evidence="4" id="KW-0547">Nucleotide-binding</keyword>
<dbReference type="InterPro" id="IPR027417">
    <property type="entry name" value="P-loop_NTPase"/>
</dbReference>
<dbReference type="AlphaFoldDB" id="A0A1Q8VD22"/>
<comment type="subcellular location">
    <subcellularLocation>
        <location evidence="1">Cell membrane</location>
        <topology evidence="1">Peripheral membrane protein</topology>
    </subcellularLocation>
</comment>
<gene>
    <name evidence="9" type="ORF">BKH29_02130</name>
</gene>
<organism evidence="9 10">
    <name type="scientific">Actinomyces oris</name>
    <dbReference type="NCBI Taxonomy" id="544580"/>
    <lineage>
        <taxon>Bacteria</taxon>
        <taxon>Bacillati</taxon>
        <taxon>Actinomycetota</taxon>
        <taxon>Actinomycetes</taxon>
        <taxon>Actinomycetales</taxon>
        <taxon>Actinomycetaceae</taxon>
        <taxon>Actinomyces</taxon>
    </lineage>
</organism>
<evidence type="ECO:0000256" key="3">
    <source>
        <dbReference type="ARBA" id="ARBA00022448"/>
    </source>
</evidence>
<evidence type="ECO:0000313" key="10">
    <source>
        <dbReference type="Proteomes" id="UP000186857"/>
    </source>
</evidence>
<dbReference type="GO" id="GO:0005524">
    <property type="term" value="F:ATP binding"/>
    <property type="evidence" value="ECO:0007669"/>
    <property type="project" value="UniProtKB-KW"/>
</dbReference>